<feature type="region of interest" description="Disordered" evidence="1">
    <location>
        <begin position="247"/>
        <end position="275"/>
    </location>
</feature>
<sequence length="330" mass="35716">MALSAPPAPPNVSSAAAADASAITTTTTTTTTRPLYTNSRPPLTLQSHPLPPQSQRFASNPNPIYSQLAPPPNQSTLYPIAPSGRGVIPRPPIPYPPPNQSNYLTRGPPVGYAPGSILPPFLVSAHTDPGLRPGLGFPEPTNLTHAHVSPVTLPNSTANGTPLIPVVVNGVPVASAHPKPLPSFADFSGSKDGRDRSKSDSFSVVRERKVKVSDTASLYTLCRSWLRNGFLEDTQLQYRDVVKSLPKPLPVAPQDAESPENKEVDKGPDEEDDVSVEHLTKEKLLLMHVTRAKKIRSKLRDERLRRIARYKTRLALLLPPMVDQTHHSGG</sequence>
<dbReference type="AlphaFoldDB" id="A0AAV0GIP0"/>
<feature type="region of interest" description="Disordered" evidence="1">
    <location>
        <begin position="1"/>
        <end position="84"/>
    </location>
</feature>
<evidence type="ECO:0000313" key="2">
    <source>
        <dbReference type="EMBL" id="CAH9147830.1"/>
    </source>
</evidence>
<feature type="region of interest" description="Disordered" evidence="1">
    <location>
        <begin position="179"/>
        <end position="204"/>
    </location>
</feature>
<name>A0AAV0GIP0_9ASTE</name>
<feature type="compositionally biased region" description="Basic and acidic residues" evidence="1">
    <location>
        <begin position="189"/>
        <end position="204"/>
    </location>
</feature>
<reference evidence="2" key="1">
    <citation type="submission" date="2022-07" db="EMBL/GenBank/DDBJ databases">
        <authorList>
            <person name="Macas J."/>
            <person name="Novak P."/>
            <person name="Neumann P."/>
        </authorList>
    </citation>
    <scope>NUCLEOTIDE SEQUENCE</scope>
</reference>
<evidence type="ECO:0000313" key="3">
    <source>
        <dbReference type="Proteomes" id="UP001152523"/>
    </source>
</evidence>
<comment type="caution">
    <text evidence="2">The sequence shown here is derived from an EMBL/GenBank/DDBJ whole genome shotgun (WGS) entry which is preliminary data.</text>
</comment>
<feature type="compositionally biased region" description="Polar residues" evidence="1">
    <location>
        <begin position="33"/>
        <end position="65"/>
    </location>
</feature>
<accession>A0AAV0GIP0</accession>
<gene>
    <name evidence="2" type="ORF">CEPIT_LOCUS44031</name>
</gene>
<organism evidence="2 3">
    <name type="scientific">Cuscuta epithymum</name>
    <dbReference type="NCBI Taxonomy" id="186058"/>
    <lineage>
        <taxon>Eukaryota</taxon>
        <taxon>Viridiplantae</taxon>
        <taxon>Streptophyta</taxon>
        <taxon>Embryophyta</taxon>
        <taxon>Tracheophyta</taxon>
        <taxon>Spermatophyta</taxon>
        <taxon>Magnoliopsida</taxon>
        <taxon>eudicotyledons</taxon>
        <taxon>Gunneridae</taxon>
        <taxon>Pentapetalae</taxon>
        <taxon>asterids</taxon>
        <taxon>lamiids</taxon>
        <taxon>Solanales</taxon>
        <taxon>Convolvulaceae</taxon>
        <taxon>Cuscuteae</taxon>
        <taxon>Cuscuta</taxon>
        <taxon>Cuscuta subgen. Cuscuta</taxon>
    </lineage>
</organism>
<dbReference type="PANTHER" id="PTHR37173">
    <property type="entry name" value="HYDROXYPROLINE-RICH GLYCOPROTEIN FAMILY PROTEIN"/>
    <property type="match status" value="1"/>
</dbReference>
<feature type="compositionally biased region" description="Low complexity" evidence="1">
    <location>
        <begin position="11"/>
        <end position="32"/>
    </location>
</feature>
<dbReference type="PANTHER" id="PTHR37173:SF1">
    <property type="entry name" value="PROLINE-RICH FAMILY PROTEIN"/>
    <property type="match status" value="1"/>
</dbReference>
<evidence type="ECO:0000256" key="1">
    <source>
        <dbReference type="SAM" id="MobiDB-lite"/>
    </source>
</evidence>
<protein>
    <submittedName>
        <fullName evidence="2">Uncharacterized protein</fullName>
    </submittedName>
</protein>
<dbReference type="Proteomes" id="UP001152523">
    <property type="component" value="Unassembled WGS sequence"/>
</dbReference>
<proteinExistence type="predicted"/>
<keyword evidence="3" id="KW-1185">Reference proteome</keyword>
<feature type="compositionally biased region" description="Pro residues" evidence="1">
    <location>
        <begin position="1"/>
        <end position="10"/>
    </location>
</feature>
<dbReference type="EMBL" id="CAMAPF010001140">
    <property type="protein sequence ID" value="CAH9147830.1"/>
    <property type="molecule type" value="Genomic_DNA"/>
</dbReference>